<dbReference type="InterPro" id="IPR003339">
    <property type="entry name" value="ABC/ECF_trnsptr_transmembrane"/>
</dbReference>
<gene>
    <name evidence="6" type="ORF">MOO46_03935</name>
</gene>
<feature type="transmembrane region" description="Helical" evidence="5">
    <location>
        <begin position="193"/>
        <end position="211"/>
    </location>
</feature>
<keyword evidence="3 5" id="KW-1133">Transmembrane helix</keyword>
<evidence type="ECO:0000313" key="7">
    <source>
        <dbReference type="Proteomes" id="UP000831859"/>
    </source>
</evidence>
<dbReference type="CDD" id="cd16914">
    <property type="entry name" value="EcfT"/>
    <property type="match status" value="1"/>
</dbReference>
<feature type="transmembrane region" description="Helical" evidence="5">
    <location>
        <begin position="73"/>
        <end position="92"/>
    </location>
</feature>
<proteinExistence type="predicted"/>
<keyword evidence="2 5" id="KW-0812">Transmembrane</keyword>
<comment type="subcellular location">
    <subcellularLocation>
        <location evidence="1">Membrane</location>
        <topology evidence="1">Multi-pass membrane protein</topology>
    </subcellularLocation>
</comment>
<feature type="transmembrane region" description="Helical" evidence="5">
    <location>
        <begin position="47"/>
        <end position="67"/>
    </location>
</feature>
<reference evidence="6 7" key="1">
    <citation type="journal article" date="2022" name="Int. J. Syst. Evol. Microbiol.">
        <title>Apilactobacillus apisilvae sp. nov., Nicolia spurrieriana gen. nov. sp. nov., Bombilactobacillus folatiphilus sp. nov. and Bombilactobacillus thymidiniphilus sp. nov., four new lactic acid bacterial isolates from stingless bees Tetragonula carbonaria and Austroplebeia australis.</title>
        <authorList>
            <person name="Oliphant S.A."/>
            <person name="Watson-Haigh N.S."/>
            <person name="Sumby K.M."/>
            <person name="Gardner J."/>
            <person name="Groom S."/>
            <person name="Jiranek V."/>
        </authorList>
    </citation>
    <scope>NUCLEOTIDE SEQUENCE [LARGE SCALE GENOMIC DNA]</scope>
    <source>
        <strain evidence="6 7">SG5_A10</strain>
    </source>
</reference>
<organism evidence="6 7">
    <name type="scientific">Apilactobacillus apisilvae</name>
    <dbReference type="NCBI Taxonomy" id="2923364"/>
    <lineage>
        <taxon>Bacteria</taxon>
        <taxon>Bacillati</taxon>
        <taxon>Bacillota</taxon>
        <taxon>Bacilli</taxon>
        <taxon>Lactobacillales</taxon>
        <taxon>Lactobacillaceae</taxon>
        <taxon>Apilactobacillus</taxon>
    </lineage>
</organism>
<evidence type="ECO:0000256" key="1">
    <source>
        <dbReference type="ARBA" id="ARBA00004141"/>
    </source>
</evidence>
<name>A0ABY4PFX6_9LACO</name>
<dbReference type="RefSeq" id="WP_249510400.1">
    <property type="nucleotide sequence ID" value="NZ_CP093362.1"/>
</dbReference>
<sequence>MNSALKLITILMIAIEISFTYNLILNSLIIIISILILIINKIKIKSLIYLVIVPIIPALGIYFAQNINGNPDYSIILVSRVYSYILLGSVFTNSSSIEELVFTLEQNFKLPAKFAYGILGAFNLTKTIQKEIKQIKIAAAMRNVYLSLLSPTLYFKSIMSALNWSNMLAEGMNSHVFIDNHPRTHFNKIEINYLDYLKMLIILIIIQIIIIF</sequence>
<dbReference type="Proteomes" id="UP000831859">
    <property type="component" value="Chromosome"/>
</dbReference>
<evidence type="ECO:0000256" key="3">
    <source>
        <dbReference type="ARBA" id="ARBA00022989"/>
    </source>
</evidence>
<dbReference type="EMBL" id="CP093362">
    <property type="protein sequence ID" value="UQS84414.1"/>
    <property type="molecule type" value="Genomic_DNA"/>
</dbReference>
<evidence type="ECO:0000313" key="6">
    <source>
        <dbReference type="EMBL" id="UQS84414.1"/>
    </source>
</evidence>
<evidence type="ECO:0000256" key="2">
    <source>
        <dbReference type="ARBA" id="ARBA00022692"/>
    </source>
</evidence>
<evidence type="ECO:0000256" key="4">
    <source>
        <dbReference type="ARBA" id="ARBA00023136"/>
    </source>
</evidence>
<feature type="transmembrane region" description="Helical" evidence="5">
    <location>
        <begin position="20"/>
        <end position="40"/>
    </location>
</feature>
<keyword evidence="7" id="KW-1185">Reference proteome</keyword>
<keyword evidence="4 5" id="KW-0472">Membrane</keyword>
<evidence type="ECO:0000256" key="5">
    <source>
        <dbReference type="SAM" id="Phobius"/>
    </source>
</evidence>
<protein>
    <submittedName>
        <fullName evidence="6">Energy-coupling factor transporter transmembrane protein EcfT</fullName>
    </submittedName>
</protein>
<accession>A0ABY4PFX6</accession>